<protein>
    <submittedName>
        <fullName evidence="2">Uncharacterized protein</fullName>
    </submittedName>
</protein>
<dbReference type="AlphaFoldDB" id="A0A409YM55"/>
<comment type="caution">
    <text evidence="2">The sequence shown here is derived from an EMBL/GenBank/DDBJ whole genome shotgun (WGS) entry which is preliminary data.</text>
</comment>
<dbReference type="InParanoid" id="A0A409YM55"/>
<keyword evidence="3" id="KW-1185">Reference proteome</keyword>
<gene>
    <name evidence="2" type="ORF">CVT24_010599</name>
</gene>
<evidence type="ECO:0000313" key="3">
    <source>
        <dbReference type="Proteomes" id="UP000284842"/>
    </source>
</evidence>
<dbReference type="OrthoDB" id="3127331at2759"/>
<feature type="region of interest" description="Disordered" evidence="1">
    <location>
        <begin position="513"/>
        <end position="548"/>
    </location>
</feature>
<feature type="compositionally biased region" description="Low complexity" evidence="1">
    <location>
        <begin position="520"/>
        <end position="539"/>
    </location>
</feature>
<evidence type="ECO:0000313" key="2">
    <source>
        <dbReference type="EMBL" id="PPR04112.1"/>
    </source>
</evidence>
<name>A0A409YM55_9AGAR</name>
<dbReference type="EMBL" id="NHTK01000993">
    <property type="protein sequence ID" value="PPR04112.1"/>
    <property type="molecule type" value="Genomic_DNA"/>
</dbReference>
<feature type="region of interest" description="Disordered" evidence="1">
    <location>
        <begin position="359"/>
        <end position="384"/>
    </location>
</feature>
<organism evidence="2 3">
    <name type="scientific">Panaeolus cyanescens</name>
    <dbReference type="NCBI Taxonomy" id="181874"/>
    <lineage>
        <taxon>Eukaryota</taxon>
        <taxon>Fungi</taxon>
        <taxon>Dikarya</taxon>
        <taxon>Basidiomycota</taxon>
        <taxon>Agaricomycotina</taxon>
        <taxon>Agaricomycetes</taxon>
        <taxon>Agaricomycetidae</taxon>
        <taxon>Agaricales</taxon>
        <taxon>Agaricineae</taxon>
        <taxon>Galeropsidaceae</taxon>
        <taxon>Panaeolus</taxon>
    </lineage>
</organism>
<dbReference type="Proteomes" id="UP000284842">
    <property type="component" value="Unassembled WGS sequence"/>
</dbReference>
<proteinExistence type="predicted"/>
<sequence length="548" mass="59812">MRNFITSLDRSITLTRPQAETYLNYLTCLRTLDVWSALQGNRIEEADLMSLDRVSMFDLQQNTTFLKARRYFSDVTTFLRDTSSRLSSLRSFMEPTSSSDVNAPPFGSVDMFDACTSDALNVKHVGVGYVNFILAARYLRDLVSLTKDSINGSLPSLLHEKSRPMPGLTSQSSSRALWFATIVSPIFLFWGLDISKWNIQAVDMIKYALDLFYRKPAAIVELELLIWKHLFQTAFGDVHGSTGYLNAVRELSSVNLESCKDWFGTDMFNPRNRMPRTEPSLSTSIAYPSPLISSSSISLPVNVDAAVLDDSPTLVARMLKAPSPSASSISLESGSQRQSVVVRLDQIGSQTSHVLALDPPFASDLDTTSDSRSASPSKMLATAPPSTIMKPILPLPVSRPASARNTPESVPKATMPVPVPITPVSITRPMATFEETGRLTVSVTPEPEPNTAARSITPGDLVEGPLRLMTLEPLPDDALISKPVTLFDTTQHVSEFVCPASVAQLAITRPVSEHPIPEPVNSSNKRPRVSSPSPSPAKATGKGLGFRV</sequence>
<reference evidence="2 3" key="1">
    <citation type="journal article" date="2018" name="Evol. Lett.">
        <title>Horizontal gene cluster transfer increased hallucinogenic mushroom diversity.</title>
        <authorList>
            <person name="Reynolds H.T."/>
            <person name="Vijayakumar V."/>
            <person name="Gluck-Thaler E."/>
            <person name="Korotkin H.B."/>
            <person name="Matheny P.B."/>
            <person name="Slot J.C."/>
        </authorList>
    </citation>
    <scope>NUCLEOTIDE SEQUENCE [LARGE SCALE GENOMIC DNA]</scope>
    <source>
        <strain evidence="2 3">2629</strain>
    </source>
</reference>
<feature type="compositionally biased region" description="Polar residues" evidence="1">
    <location>
        <begin position="365"/>
        <end position="376"/>
    </location>
</feature>
<evidence type="ECO:0000256" key="1">
    <source>
        <dbReference type="SAM" id="MobiDB-lite"/>
    </source>
</evidence>
<accession>A0A409YM55</accession>